<dbReference type="GO" id="GO:0004536">
    <property type="term" value="F:DNA nuclease activity"/>
    <property type="evidence" value="ECO:0007669"/>
    <property type="project" value="InterPro"/>
</dbReference>
<feature type="binding site" evidence="3">
    <location>
        <position position="127"/>
    </location>
    <ligand>
        <name>a divalent metal cation</name>
        <dbReference type="ChEBI" id="CHEBI:60240"/>
        <label>2</label>
    </ligand>
</feature>
<protein>
    <submittedName>
        <fullName evidence="4">TatD family hydrolase</fullName>
    </submittedName>
</protein>
<keyword evidence="1 3" id="KW-0479">Metal-binding</keyword>
<dbReference type="AlphaFoldDB" id="A0A0C7NYB3"/>
<feature type="binding site" evidence="3">
    <location>
        <position position="92"/>
    </location>
    <ligand>
        <name>a divalent metal cation</name>
        <dbReference type="ChEBI" id="CHEBI:60240"/>
        <label>1</label>
    </ligand>
</feature>
<dbReference type="GO" id="GO:0016788">
    <property type="term" value="F:hydrolase activity, acting on ester bonds"/>
    <property type="evidence" value="ECO:0007669"/>
    <property type="project" value="InterPro"/>
</dbReference>
<dbReference type="CDD" id="cd01310">
    <property type="entry name" value="TatD_DNAse"/>
    <property type="match status" value="1"/>
</dbReference>
<dbReference type="HOGENOM" id="CLU_031506_4_0_0"/>
<dbReference type="InterPro" id="IPR032466">
    <property type="entry name" value="Metal_Hydrolase"/>
</dbReference>
<evidence type="ECO:0000256" key="1">
    <source>
        <dbReference type="ARBA" id="ARBA00022723"/>
    </source>
</evidence>
<dbReference type="PROSITE" id="PS01090">
    <property type="entry name" value="TATD_2"/>
    <property type="match status" value="1"/>
</dbReference>
<dbReference type="Gene3D" id="3.20.20.140">
    <property type="entry name" value="Metal-dependent hydrolases"/>
    <property type="match status" value="1"/>
</dbReference>
<dbReference type="GO" id="GO:0005829">
    <property type="term" value="C:cytosol"/>
    <property type="evidence" value="ECO:0007669"/>
    <property type="project" value="TreeGrafter"/>
</dbReference>
<feature type="binding site" evidence="3">
    <location>
        <position position="7"/>
    </location>
    <ligand>
        <name>a divalent metal cation</name>
        <dbReference type="ChEBI" id="CHEBI:60240"/>
        <label>1</label>
    </ligand>
</feature>
<dbReference type="GO" id="GO:0046872">
    <property type="term" value="F:metal ion binding"/>
    <property type="evidence" value="ECO:0007669"/>
    <property type="project" value="UniProtKB-KW"/>
</dbReference>
<dbReference type="PATRIC" id="fig|1006576.9.peg.926"/>
<evidence type="ECO:0000256" key="3">
    <source>
        <dbReference type="PIRSR" id="PIRSR005902-1"/>
    </source>
</evidence>
<dbReference type="SUPFAM" id="SSF51556">
    <property type="entry name" value="Metallo-dependent hydrolases"/>
    <property type="match status" value="1"/>
</dbReference>
<dbReference type="InterPro" id="IPR001130">
    <property type="entry name" value="TatD-like"/>
</dbReference>
<evidence type="ECO:0000313" key="4">
    <source>
        <dbReference type="EMBL" id="CEP78243.1"/>
    </source>
</evidence>
<accession>A0A0C7NYB3</accession>
<dbReference type="PANTHER" id="PTHR46124:SF2">
    <property type="entry name" value="D-AMINOACYL-TRNA DEACYLASE"/>
    <property type="match status" value="1"/>
</dbReference>
<dbReference type="NCBIfam" id="TIGR00010">
    <property type="entry name" value="YchF/TatD family DNA exonuclease"/>
    <property type="match status" value="1"/>
</dbReference>
<dbReference type="RefSeq" id="WP_045087737.1">
    <property type="nucleotide sequence ID" value="NZ_LN824141.1"/>
</dbReference>
<sequence>MKYIDTHCHLLFPYYDEDREEVLQKVNDELDLFIEIGGDLDNSQKVVDFIKNQPKAFGTVGIHPTDSEGFDINLIDKLEELAKNDKIVGIGETGLDFYWETNKQTQYKVFDAQVSIAEKLNKPLVLHIRDAYDEAYEFLKKSNLPSKLGVVHCFSDTWETAKKFLDLGFYLGFDGPITYPKNAELRKVVQQTPFERILPETDSPFLPPVPFRGKRNMPIYVKYVYEKIAEIKKIDIEELKSKLYFNTMSLFF</sequence>
<proteinExistence type="predicted"/>
<dbReference type="Proteomes" id="UP000032809">
    <property type="component" value="Chromosome I"/>
</dbReference>
<keyword evidence="2 4" id="KW-0378">Hydrolase</keyword>
<evidence type="ECO:0000256" key="2">
    <source>
        <dbReference type="ARBA" id="ARBA00022801"/>
    </source>
</evidence>
<keyword evidence="5" id="KW-1185">Reference proteome</keyword>
<organism evidence="4 5">
    <name type="scientific">Defluviitoga tunisiensis</name>
    <dbReference type="NCBI Taxonomy" id="1006576"/>
    <lineage>
        <taxon>Bacteria</taxon>
        <taxon>Thermotogati</taxon>
        <taxon>Thermotogota</taxon>
        <taxon>Thermotogae</taxon>
        <taxon>Petrotogales</taxon>
        <taxon>Petrotogaceae</taxon>
        <taxon>Defluviitoga</taxon>
    </lineage>
</organism>
<dbReference type="InterPro" id="IPR018228">
    <property type="entry name" value="DNase_TatD-rel_CS"/>
</dbReference>
<name>A0A0C7NYB3_DEFTU</name>
<dbReference type="EMBL" id="LN824141">
    <property type="protein sequence ID" value="CEP78243.1"/>
    <property type="molecule type" value="Genomic_DNA"/>
</dbReference>
<reference evidence="5" key="1">
    <citation type="submission" date="2014-11" db="EMBL/GenBank/DDBJ databases">
        <authorList>
            <person name="Wibberg D."/>
        </authorList>
    </citation>
    <scope>NUCLEOTIDE SEQUENCE [LARGE SCALE GENOMIC DNA]</scope>
    <source>
        <strain evidence="5">L3</strain>
    </source>
</reference>
<feature type="binding site" evidence="3">
    <location>
        <position position="9"/>
    </location>
    <ligand>
        <name>a divalent metal cation</name>
        <dbReference type="ChEBI" id="CHEBI:60240"/>
        <label>1</label>
    </ligand>
</feature>
<dbReference type="InterPro" id="IPR015991">
    <property type="entry name" value="TatD/YcfH-like"/>
</dbReference>
<gene>
    <name evidence="4" type="ORF">DTL3_0939</name>
</gene>
<dbReference type="FunFam" id="3.20.20.140:FF:000005">
    <property type="entry name" value="TatD family hydrolase"/>
    <property type="match status" value="1"/>
</dbReference>
<dbReference type="STRING" id="1006576.DTL3_0939"/>
<dbReference type="Pfam" id="PF01026">
    <property type="entry name" value="TatD_DNase"/>
    <property type="match status" value="1"/>
</dbReference>
<dbReference type="OrthoDB" id="9810005at2"/>
<evidence type="ECO:0000313" key="5">
    <source>
        <dbReference type="Proteomes" id="UP000032809"/>
    </source>
</evidence>
<dbReference type="PANTHER" id="PTHR46124">
    <property type="entry name" value="D-AMINOACYL-TRNA DEACYLASE"/>
    <property type="match status" value="1"/>
</dbReference>
<dbReference type="PIRSF" id="PIRSF005902">
    <property type="entry name" value="DNase_TatD"/>
    <property type="match status" value="1"/>
</dbReference>
<feature type="binding site" evidence="3">
    <location>
        <position position="202"/>
    </location>
    <ligand>
        <name>a divalent metal cation</name>
        <dbReference type="ChEBI" id="CHEBI:60240"/>
        <label>1</label>
    </ligand>
</feature>
<feature type="binding site" evidence="3">
    <location>
        <position position="152"/>
    </location>
    <ligand>
        <name>a divalent metal cation</name>
        <dbReference type="ChEBI" id="CHEBI:60240"/>
        <label>2</label>
    </ligand>
</feature>
<dbReference type="KEGG" id="dtn:DTL3_0939"/>